<dbReference type="Pfam" id="PF00420">
    <property type="entry name" value="Oxidored_q2"/>
    <property type="match status" value="1"/>
</dbReference>
<evidence type="ECO:0000256" key="1">
    <source>
        <dbReference type="ARBA" id="ARBA00002378"/>
    </source>
</evidence>
<comment type="catalytic activity">
    <reaction evidence="11">
        <text>a quinone + NADH + 5 H(+)(in) = a quinol + NAD(+) + 4 H(+)(out)</text>
        <dbReference type="Rhea" id="RHEA:57888"/>
        <dbReference type="ChEBI" id="CHEBI:15378"/>
        <dbReference type="ChEBI" id="CHEBI:24646"/>
        <dbReference type="ChEBI" id="CHEBI:57540"/>
        <dbReference type="ChEBI" id="CHEBI:57945"/>
        <dbReference type="ChEBI" id="CHEBI:132124"/>
    </reaction>
</comment>
<evidence type="ECO:0000256" key="11">
    <source>
        <dbReference type="HAMAP-Rule" id="MF_01456"/>
    </source>
</evidence>
<feature type="transmembrane region" description="Helical" evidence="11">
    <location>
        <begin position="59"/>
        <end position="81"/>
    </location>
</feature>
<dbReference type="GO" id="GO:0030964">
    <property type="term" value="C:NADH dehydrogenase complex"/>
    <property type="evidence" value="ECO:0007669"/>
    <property type="project" value="TreeGrafter"/>
</dbReference>
<keyword evidence="11" id="KW-1003">Cell membrane</keyword>
<sequence length="98" mass="10757">MIQDYLILSIILFCLGILGVITRRNVFTVFMSIELMLNAANLAFIAFSRLHESMDGHVLAMMIMAVAAAEAALALAVVILLHKHKGKLDTNVFSLLRG</sequence>
<dbReference type="STRING" id="91360.SAMN05660330_03213"/>
<dbReference type="InterPro" id="IPR039428">
    <property type="entry name" value="NUOK/Mnh_C1-like"/>
</dbReference>
<comment type="function">
    <text evidence="1 11">NDH-1 shuttles electrons from NADH, via FMN and iron-sulfur (Fe-S) centers, to quinones in the respiratory chain. The immediate electron acceptor for the enzyme in this species is believed to be ubiquinone. Couples the redox reaction to proton translocation (for every two electrons transferred, four hydrogen ions are translocated across the cytoplasmic membrane), and thus conserves the redox energy in a proton gradient.</text>
</comment>
<reference evidence="12 13" key="1">
    <citation type="submission" date="2016-10" db="EMBL/GenBank/DDBJ databases">
        <authorList>
            <person name="de Groot N.N."/>
        </authorList>
    </citation>
    <scope>NUCLEOTIDE SEQUENCE [LARGE SCALE GENOMIC DNA]</scope>
    <source>
        <strain evidence="12 13">DSM 12130</strain>
    </source>
</reference>
<dbReference type="AlphaFoldDB" id="A0A1H0TSH6"/>
<comment type="similarity">
    <text evidence="3 11">Belongs to the complex I subunit 4L family.</text>
</comment>
<evidence type="ECO:0000256" key="6">
    <source>
        <dbReference type="ARBA" id="ARBA00022692"/>
    </source>
</evidence>
<dbReference type="HAMAP" id="MF_01456">
    <property type="entry name" value="NDH1_NuoK"/>
    <property type="match status" value="1"/>
</dbReference>
<dbReference type="GO" id="GO:0048038">
    <property type="term" value="F:quinone binding"/>
    <property type="evidence" value="ECO:0007669"/>
    <property type="project" value="UniProtKB-KW"/>
</dbReference>
<dbReference type="EC" id="7.1.1.-" evidence="11"/>
<keyword evidence="10 11" id="KW-0472">Membrane</keyword>
<dbReference type="EMBL" id="FNJI01000026">
    <property type="protein sequence ID" value="SDP56811.1"/>
    <property type="molecule type" value="Genomic_DNA"/>
</dbReference>
<proteinExistence type="inferred from homology"/>
<protein>
    <recommendedName>
        <fullName evidence="11">NADH-quinone oxidoreductase subunit K</fullName>
        <ecNumber evidence="11">7.1.1.-</ecNumber>
    </recommendedName>
    <alternativeName>
        <fullName evidence="11">NADH dehydrogenase I subunit K</fullName>
    </alternativeName>
    <alternativeName>
        <fullName evidence="11">NDH-1 subunit K</fullName>
    </alternativeName>
</protein>
<dbReference type="NCBIfam" id="NF004320">
    <property type="entry name" value="PRK05715.1-2"/>
    <property type="match status" value="1"/>
</dbReference>
<dbReference type="Gene3D" id="1.10.287.3510">
    <property type="match status" value="1"/>
</dbReference>
<keyword evidence="7 11" id="KW-0874">Quinone</keyword>
<feature type="transmembrane region" description="Helical" evidence="11">
    <location>
        <begin position="29"/>
        <end position="47"/>
    </location>
</feature>
<evidence type="ECO:0000256" key="4">
    <source>
        <dbReference type="ARBA" id="ARBA00022448"/>
    </source>
</evidence>
<evidence type="ECO:0000256" key="8">
    <source>
        <dbReference type="ARBA" id="ARBA00022967"/>
    </source>
</evidence>
<keyword evidence="8 11" id="KW-1278">Translocase</keyword>
<keyword evidence="6 11" id="KW-0812">Transmembrane</keyword>
<dbReference type="RefSeq" id="WP_092224641.1">
    <property type="nucleotide sequence ID" value="NZ_FNJI01000026.1"/>
</dbReference>
<dbReference type="InterPro" id="IPR001133">
    <property type="entry name" value="NADH_UbQ_OxRdtase_chain4L/K"/>
</dbReference>
<evidence type="ECO:0000256" key="7">
    <source>
        <dbReference type="ARBA" id="ARBA00022719"/>
    </source>
</evidence>
<keyword evidence="13" id="KW-1185">Reference proteome</keyword>
<dbReference type="FunFam" id="1.10.287.3510:FF:000001">
    <property type="entry name" value="NADH-quinone oxidoreductase subunit K"/>
    <property type="match status" value="1"/>
</dbReference>
<comment type="subcellular location">
    <subcellularLocation>
        <location evidence="11">Cell membrane</location>
        <topology evidence="11">Multi-pass membrane protein</topology>
    </subcellularLocation>
    <subcellularLocation>
        <location evidence="2">Membrane</location>
        <topology evidence="2">Multi-pass membrane protein</topology>
    </subcellularLocation>
</comment>
<dbReference type="Proteomes" id="UP000199073">
    <property type="component" value="Unassembled WGS sequence"/>
</dbReference>
<keyword evidence="9 11" id="KW-1133">Transmembrane helix</keyword>
<keyword evidence="4 11" id="KW-0813">Transport</keyword>
<keyword evidence="5" id="KW-0997">Cell inner membrane</keyword>
<dbReference type="PANTHER" id="PTHR11434:SF16">
    <property type="entry name" value="NADH-UBIQUINONE OXIDOREDUCTASE CHAIN 4L"/>
    <property type="match status" value="1"/>
</dbReference>
<evidence type="ECO:0000313" key="12">
    <source>
        <dbReference type="EMBL" id="SDP56811.1"/>
    </source>
</evidence>
<comment type="subunit">
    <text evidence="11">NDH-1 is composed of 14 different subunits. Subunits NuoA, H, J, K, L, M, N constitute the membrane sector of the complex.</text>
</comment>
<dbReference type="PANTHER" id="PTHR11434">
    <property type="entry name" value="NADH-UBIQUINONE OXIDOREDUCTASE SUBUNIT ND4L"/>
    <property type="match status" value="1"/>
</dbReference>
<evidence type="ECO:0000256" key="2">
    <source>
        <dbReference type="ARBA" id="ARBA00004141"/>
    </source>
</evidence>
<evidence type="ECO:0000256" key="9">
    <source>
        <dbReference type="ARBA" id="ARBA00022989"/>
    </source>
</evidence>
<name>A0A1H0TSH6_9BACT</name>
<evidence type="ECO:0000313" key="13">
    <source>
        <dbReference type="Proteomes" id="UP000199073"/>
    </source>
</evidence>
<evidence type="ECO:0000256" key="10">
    <source>
        <dbReference type="ARBA" id="ARBA00023136"/>
    </source>
</evidence>
<organism evidence="12 13">
    <name type="scientific">Desulforhopalus singaporensis</name>
    <dbReference type="NCBI Taxonomy" id="91360"/>
    <lineage>
        <taxon>Bacteria</taxon>
        <taxon>Pseudomonadati</taxon>
        <taxon>Thermodesulfobacteriota</taxon>
        <taxon>Desulfobulbia</taxon>
        <taxon>Desulfobulbales</taxon>
        <taxon>Desulfocapsaceae</taxon>
        <taxon>Desulforhopalus</taxon>
    </lineage>
</organism>
<evidence type="ECO:0000256" key="5">
    <source>
        <dbReference type="ARBA" id="ARBA00022519"/>
    </source>
</evidence>
<keyword evidence="11" id="KW-0830">Ubiquinone</keyword>
<feature type="transmembrane region" description="Helical" evidence="11">
    <location>
        <begin position="6"/>
        <end position="22"/>
    </location>
</feature>
<dbReference type="GO" id="GO:0050136">
    <property type="term" value="F:NADH dehydrogenase (quinone) (non-electrogenic) activity"/>
    <property type="evidence" value="ECO:0007669"/>
    <property type="project" value="UniProtKB-UniRule"/>
</dbReference>
<accession>A0A1H0TSH6</accession>
<gene>
    <name evidence="11" type="primary">nuoK</name>
    <name evidence="12" type="ORF">SAMN05660330_03213</name>
</gene>
<dbReference type="OrthoDB" id="9810120at2"/>
<evidence type="ECO:0000256" key="3">
    <source>
        <dbReference type="ARBA" id="ARBA00010519"/>
    </source>
</evidence>
<keyword evidence="11" id="KW-0520">NAD</keyword>
<dbReference type="GO" id="GO:0042773">
    <property type="term" value="P:ATP synthesis coupled electron transport"/>
    <property type="evidence" value="ECO:0007669"/>
    <property type="project" value="InterPro"/>
</dbReference>
<dbReference type="GO" id="GO:0005886">
    <property type="term" value="C:plasma membrane"/>
    <property type="evidence" value="ECO:0007669"/>
    <property type="project" value="UniProtKB-SubCell"/>
</dbReference>